<keyword evidence="5 7" id="KW-1133">Transmembrane helix</keyword>
<dbReference type="STRING" id="1121331.SAMN02745248_01132"/>
<dbReference type="Gene3D" id="3.40.50.300">
    <property type="entry name" value="P-loop containing nucleotide triphosphate hydrolases"/>
    <property type="match status" value="1"/>
</dbReference>
<dbReference type="SUPFAM" id="SSF90123">
    <property type="entry name" value="ABC transporter transmembrane region"/>
    <property type="match status" value="1"/>
</dbReference>
<feature type="transmembrane region" description="Helical" evidence="7">
    <location>
        <begin position="157"/>
        <end position="173"/>
    </location>
</feature>
<dbReference type="PANTHER" id="PTHR24221">
    <property type="entry name" value="ATP-BINDING CASSETTE SUB-FAMILY B"/>
    <property type="match status" value="1"/>
</dbReference>
<dbReference type="RefSeq" id="WP_072903153.1">
    <property type="nucleotide sequence ID" value="NZ_FRAD01000008.1"/>
</dbReference>
<evidence type="ECO:0000256" key="7">
    <source>
        <dbReference type="SAM" id="Phobius"/>
    </source>
</evidence>
<name>A0A1M6MRF9_9CLOT</name>
<dbReference type="GO" id="GO:0140359">
    <property type="term" value="F:ABC-type transporter activity"/>
    <property type="evidence" value="ECO:0007669"/>
    <property type="project" value="InterPro"/>
</dbReference>
<accession>A0A1M6MRF9</accession>
<sequence>MKKYFSHVKWHIILQFISEITSIMALASVPYLQKCLVDNFTSKESLSKNVAVYIIMLMAILILTYCIFTYLASHLTILRINRMKSYMHKDLFKAISQLKFEEFREHNVGEYISMMNTDIVIVAGDYAQPLLDMFRNIVVVVIYAVAMCIYIDVKIALFVLISSICICAIPVISKRKLANLRKEQVECQGKYTNKLIDYLEGFKLIDGKTVNKIKKQHQQSSRNISQAIKQFGIFKAFTTFLYEASTSVMEIAVFIIIALMLTKDRITAGTALAIFGYIHCFSEPLQDFLYDINTINSVMHVKDRFLNYVSRINGSNEEYQVNYRKPISTIELDNVSVKYDNFKLEDISCIFEQGKKYAIVGHSGSGKSTILNVIMGYEKPYGGIVKINGLGKEDSLKDYSITCINQHEHIYNASFRDNATMFGSYGEESMRCVMAQCKGNILEKIENKESCKELSGGEKQFLSLIRAIASEDDVLLMDEPFSAMDVETYKKAMDIVMNLHNKTIIMVTHNLDENLQRFDHVILMDNGTMKQNIDASVVGGLI</sequence>
<dbReference type="Pfam" id="PF00664">
    <property type="entry name" value="ABC_membrane"/>
    <property type="match status" value="1"/>
</dbReference>
<dbReference type="GO" id="GO:0034040">
    <property type="term" value="F:ATPase-coupled lipid transmembrane transporter activity"/>
    <property type="evidence" value="ECO:0007669"/>
    <property type="project" value="TreeGrafter"/>
</dbReference>
<comment type="subcellular location">
    <subcellularLocation>
        <location evidence="1">Cell membrane</location>
        <topology evidence="1">Multi-pass membrane protein</topology>
    </subcellularLocation>
</comment>
<keyword evidence="6 7" id="KW-0472">Membrane</keyword>
<organism evidence="10 11">
    <name type="scientific">Hathewaya proteolytica DSM 3090</name>
    <dbReference type="NCBI Taxonomy" id="1121331"/>
    <lineage>
        <taxon>Bacteria</taxon>
        <taxon>Bacillati</taxon>
        <taxon>Bacillota</taxon>
        <taxon>Clostridia</taxon>
        <taxon>Eubacteriales</taxon>
        <taxon>Clostridiaceae</taxon>
        <taxon>Hathewaya</taxon>
    </lineage>
</organism>
<dbReference type="Gene3D" id="1.20.1560.10">
    <property type="entry name" value="ABC transporter type 1, transmembrane domain"/>
    <property type="match status" value="1"/>
</dbReference>
<evidence type="ECO:0000256" key="6">
    <source>
        <dbReference type="ARBA" id="ARBA00023136"/>
    </source>
</evidence>
<dbReference type="InterPro" id="IPR003593">
    <property type="entry name" value="AAA+_ATPase"/>
</dbReference>
<reference evidence="10 11" key="1">
    <citation type="submission" date="2016-11" db="EMBL/GenBank/DDBJ databases">
        <authorList>
            <person name="Jaros S."/>
            <person name="Januszkiewicz K."/>
            <person name="Wedrychowicz H."/>
        </authorList>
    </citation>
    <scope>NUCLEOTIDE SEQUENCE [LARGE SCALE GENOMIC DNA]</scope>
    <source>
        <strain evidence="10 11">DSM 3090</strain>
    </source>
</reference>
<evidence type="ECO:0000259" key="8">
    <source>
        <dbReference type="PROSITE" id="PS50893"/>
    </source>
</evidence>
<dbReference type="CDD" id="cd03228">
    <property type="entry name" value="ABCC_MRP_Like"/>
    <property type="match status" value="1"/>
</dbReference>
<dbReference type="PROSITE" id="PS50929">
    <property type="entry name" value="ABC_TM1F"/>
    <property type="match status" value="1"/>
</dbReference>
<dbReference type="InterPro" id="IPR036640">
    <property type="entry name" value="ABC1_TM_sf"/>
</dbReference>
<keyword evidence="11" id="KW-1185">Reference proteome</keyword>
<proteinExistence type="predicted"/>
<dbReference type="PANTHER" id="PTHR24221:SF654">
    <property type="entry name" value="ATP-BINDING CASSETTE SUB-FAMILY B MEMBER 6"/>
    <property type="match status" value="1"/>
</dbReference>
<gene>
    <name evidence="10" type="ORF">SAMN02745248_01132</name>
</gene>
<dbReference type="InterPro" id="IPR039421">
    <property type="entry name" value="Type_1_exporter"/>
</dbReference>
<keyword evidence="4" id="KW-0067">ATP-binding</keyword>
<protein>
    <submittedName>
        <fullName evidence="10">ABC-type multidrug transport system, ATPase and permease component</fullName>
    </submittedName>
</protein>
<dbReference type="Pfam" id="PF00005">
    <property type="entry name" value="ABC_tran"/>
    <property type="match status" value="1"/>
</dbReference>
<evidence type="ECO:0000313" key="11">
    <source>
        <dbReference type="Proteomes" id="UP000183952"/>
    </source>
</evidence>
<evidence type="ECO:0000256" key="4">
    <source>
        <dbReference type="ARBA" id="ARBA00022840"/>
    </source>
</evidence>
<dbReference type="InterPro" id="IPR003439">
    <property type="entry name" value="ABC_transporter-like_ATP-bd"/>
</dbReference>
<dbReference type="EMBL" id="FRAD01000008">
    <property type="protein sequence ID" value="SHJ86034.1"/>
    <property type="molecule type" value="Genomic_DNA"/>
</dbReference>
<evidence type="ECO:0000259" key="9">
    <source>
        <dbReference type="PROSITE" id="PS50929"/>
    </source>
</evidence>
<feature type="transmembrane region" description="Helical" evidence="7">
    <location>
        <begin position="133"/>
        <end position="151"/>
    </location>
</feature>
<feature type="domain" description="ABC transmembrane type-1" evidence="9">
    <location>
        <begin position="20"/>
        <end position="297"/>
    </location>
</feature>
<evidence type="ECO:0000256" key="5">
    <source>
        <dbReference type="ARBA" id="ARBA00022989"/>
    </source>
</evidence>
<dbReference type="SMART" id="SM00382">
    <property type="entry name" value="AAA"/>
    <property type="match status" value="1"/>
</dbReference>
<dbReference type="InterPro" id="IPR027417">
    <property type="entry name" value="P-loop_NTPase"/>
</dbReference>
<dbReference type="SUPFAM" id="SSF52540">
    <property type="entry name" value="P-loop containing nucleoside triphosphate hydrolases"/>
    <property type="match status" value="1"/>
</dbReference>
<evidence type="ECO:0000256" key="1">
    <source>
        <dbReference type="ARBA" id="ARBA00004651"/>
    </source>
</evidence>
<evidence type="ECO:0000313" key="10">
    <source>
        <dbReference type="EMBL" id="SHJ86034.1"/>
    </source>
</evidence>
<dbReference type="GO" id="GO:0016887">
    <property type="term" value="F:ATP hydrolysis activity"/>
    <property type="evidence" value="ECO:0007669"/>
    <property type="project" value="InterPro"/>
</dbReference>
<keyword evidence="2 7" id="KW-0812">Transmembrane</keyword>
<feature type="domain" description="ABC transporter" evidence="8">
    <location>
        <begin position="327"/>
        <end position="542"/>
    </location>
</feature>
<dbReference type="InterPro" id="IPR011527">
    <property type="entry name" value="ABC1_TM_dom"/>
</dbReference>
<dbReference type="Proteomes" id="UP000183952">
    <property type="component" value="Unassembled WGS sequence"/>
</dbReference>
<dbReference type="GO" id="GO:0005524">
    <property type="term" value="F:ATP binding"/>
    <property type="evidence" value="ECO:0007669"/>
    <property type="project" value="UniProtKB-KW"/>
</dbReference>
<dbReference type="AlphaFoldDB" id="A0A1M6MRF9"/>
<evidence type="ECO:0000256" key="3">
    <source>
        <dbReference type="ARBA" id="ARBA00022741"/>
    </source>
</evidence>
<feature type="transmembrane region" description="Helical" evidence="7">
    <location>
        <begin position="52"/>
        <end position="78"/>
    </location>
</feature>
<evidence type="ECO:0000256" key="2">
    <source>
        <dbReference type="ARBA" id="ARBA00022692"/>
    </source>
</evidence>
<feature type="transmembrane region" description="Helical" evidence="7">
    <location>
        <begin position="12"/>
        <end position="32"/>
    </location>
</feature>
<dbReference type="PROSITE" id="PS50893">
    <property type="entry name" value="ABC_TRANSPORTER_2"/>
    <property type="match status" value="1"/>
</dbReference>
<dbReference type="GO" id="GO:0005886">
    <property type="term" value="C:plasma membrane"/>
    <property type="evidence" value="ECO:0007669"/>
    <property type="project" value="UniProtKB-SubCell"/>
</dbReference>
<feature type="transmembrane region" description="Helical" evidence="7">
    <location>
        <begin position="240"/>
        <end position="261"/>
    </location>
</feature>
<keyword evidence="3" id="KW-0547">Nucleotide-binding</keyword>